<reference evidence="9" key="1">
    <citation type="submission" date="2013-04" db="EMBL/GenBank/DDBJ databases">
        <authorList>
            <person name="Qu J."/>
            <person name="Murali S.C."/>
            <person name="Bandaranaike D."/>
            <person name="Bellair M."/>
            <person name="Blankenburg K."/>
            <person name="Chao H."/>
            <person name="Dinh H."/>
            <person name="Doddapaneni H."/>
            <person name="Downs B."/>
            <person name="Dugan-Rocha S."/>
            <person name="Elkadiri S."/>
            <person name="Gnanaolivu R.D."/>
            <person name="Hernandez B."/>
            <person name="Javaid M."/>
            <person name="Jayaseelan J.C."/>
            <person name="Lee S."/>
            <person name="Li M."/>
            <person name="Ming W."/>
            <person name="Munidasa M."/>
            <person name="Muniz J."/>
            <person name="Nguyen L."/>
            <person name="Ongeri F."/>
            <person name="Osuji N."/>
            <person name="Pu L.-L."/>
            <person name="Puazo M."/>
            <person name="Qu C."/>
            <person name="Quiroz J."/>
            <person name="Raj R."/>
            <person name="Weissenberger G."/>
            <person name="Xin Y."/>
            <person name="Zou X."/>
            <person name="Han Y."/>
            <person name="Richards S."/>
            <person name="Worley K."/>
            <person name="Muzny D."/>
            <person name="Gibbs R."/>
        </authorList>
    </citation>
    <scope>NUCLEOTIDE SEQUENCE</scope>
    <source>
        <strain evidence="9">Sampled in the wild</strain>
    </source>
</reference>
<dbReference type="SUPFAM" id="SSF46934">
    <property type="entry name" value="UBA-like"/>
    <property type="match status" value="1"/>
</dbReference>
<dbReference type="CDD" id="cd14349">
    <property type="entry name" value="UBA_CF106"/>
    <property type="match status" value="1"/>
</dbReference>
<evidence type="ECO:0000256" key="3">
    <source>
        <dbReference type="ARBA" id="ARBA00022490"/>
    </source>
</evidence>
<dbReference type="FunFam" id="2.60.40.10:FF:000289">
    <property type="entry name" value="Chromosome 6 open reading frame 106"/>
    <property type="match status" value="1"/>
</dbReference>
<gene>
    <name evidence="9" type="ORF">J437_LFUL002256</name>
</gene>
<name>A0A8K0NU75_LADFU</name>
<keyword evidence="10" id="KW-1185">Reference proteome</keyword>
<keyword evidence="5" id="KW-0391">Immunity</keyword>
<dbReference type="GO" id="GO:0016236">
    <property type="term" value="P:macroautophagy"/>
    <property type="evidence" value="ECO:0007669"/>
    <property type="project" value="TreeGrafter"/>
</dbReference>
<dbReference type="AlphaFoldDB" id="A0A8K0NU75"/>
<accession>A0A8K0NU75</accession>
<protein>
    <recommendedName>
        <fullName evidence="7">Protein ILRUN</fullName>
    </recommendedName>
</protein>
<keyword evidence="6" id="KW-0539">Nucleus</keyword>
<dbReference type="FunFam" id="1.10.8.10:FF:000015">
    <property type="entry name" value="Chromosome 6 C6orf106 homolog"/>
    <property type="match status" value="1"/>
</dbReference>
<dbReference type="Pfam" id="PF16158">
    <property type="entry name" value="N_BRCA1_IG"/>
    <property type="match status" value="1"/>
</dbReference>
<dbReference type="GO" id="GO:0043130">
    <property type="term" value="F:ubiquitin binding"/>
    <property type="evidence" value="ECO:0007669"/>
    <property type="project" value="TreeGrafter"/>
</dbReference>
<dbReference type="OrthoDB" id="661148at2759"/>
<dbReference type="Gene3D" id="1.10.8.10">
    <property type="entry name" value="DNA helicase RuvA subunit, C-terminal domain"/>
    <property type="match status" value="1"/>
</dbReference>
<evidence type="ECO:0000256" key="4">
    <source>
        <dbReference type="ARBA" id="ARBA00022588"/>
    </source>
</evidence>
<dbReference type="GO" id="GO:0045087">
    <property type="term" value="P:innate immune response"/>
    <property type="evidence" value="ECO:0007669"/>
    <property type="project" value="UniProtKB-KW"/>
</dbReference>
<feature type="domain" description="Nbr1 FW" evidence="8">
    <location>
        <begin position="79"/>
        <end position="176"/>
    </location>
</feature>
<dbReference type="Proteomes" id="UP000792457">
    <property type="component" value="Unassembled WGS sequence"/>
</dbReference>
<dbReference type="Gene3D" id="2.60.40.10">
    <property type="entry name" value="Immunoglobulins"/>
    <property type="match status" value="1"/>
</dbReference>
<reference evidence="9" key="2">
    <citation type="submission" date="2017-10" db="EMBL/GenBank/DDBJ databases">
        <title>Ladona fulva Genome sequencing and assembly.</title>
        <authorList>
            <person name="Murali S."/>
            <person name="Richards S."/>
            <person name="Bandaranaike D."/>
            <person name="Bellair M."/>
            <person name="Blankenburg K."/>
            <person name="Chao H."/>
            <person name="Dinh H."/>
            <person name="Doddapaneni H."/>
            <person name="Dugan-Rocha S."/>
            <person name="Elkadiri S."/>
            <person name="Gnanaolivu R."/>
            <person name="Hernandez B."/>
            <person name="Skinner E."/>
            <person name="Javaid M."/>
            <person name="Lee S."/>
            <person name="Li M."/>
            <person name="Ming W."/>
            <person name="Munidasa M."/>
            <person name="Muniz J."/>
            <person name="Nguyen L."/>
            <person name="Hughes D."/>
            <person name="Osuji N."/>
            <person name="Pu L.-L."/>
            <person name="Puazo M."/>
            <person name="Qu C."/>
            <person name="Quiroz J."/>
            <person name="Raj R."/>
            <person name="Weissenberger G."/>
            <person name="Xin Y."/>
            <person name="Zou X."/>
            <person name="Han Y."/>
            <person name="Worley K."/>
            <person name="Muzny D."/>
            <person name="Gibbs R."/>
        </authorList>
    </citation>
    <scope>NUCLEOTIDE SEQUENCE</scope>
    <source>
        <strain evidence="9">Sampled in the wild</strain>
    </source>
</reference>
<dbReference type="GO" id="GO:0005634">
    <property type="term" value="C:nucleus"/>
    <property type="evidence" value="ECO:0007669"/>
    <property type="project" value="UniProtKB-SubCell"/>
</dbReference>
<keyword evidence="4" id="KW-0399">Innate immunity</keyword>
<evidence type="ECO:0000256" key="2">
    <source>
        <dbReference type="ARBA" id="ARBA00004496"/>
    </source>
</evidence>
<evidence type="ECO:0000259" key="8">
    <source>
        <dbReference type="Pfam" id="PF16158"/>
    </source>
</evidence>
<dbReference type="InterPro" id="IPR039517">
    <property type="entry name" value="C6orf106_UBA-like"/>
</dbReference>
<dbReference type="InterPro" id="IPR032350">
    <property type="entry name" value="Nbr1_FW"/>
</dbReference>
<organism evidence="9 10">
    <name type="scientific">Ladona fulva</name>
    <name type="common">Scarce chaser dragonfly</name>
    <name type="synonym">Libellula fulva</name>
    <dbReference type="NCBI Taxonomy" id="123851"/>
    <lineage>
        <taxon>Eukaryota</taxon>
        <taxon>Metazoa</taxon>
        <taxon>Ecdysozoa</taxon>
        <taxon>Arthropoda</taxon>
        <taxon>Hexapoda</taxon>
        <taxon>Insecta</taxon>
        <taxon>Pterygota</taxon>
        <taxon>Palaeoptera</taxon>
        <taxon>Odonata</taxon>
        <taxon>Epiprocta</taxon>
        <taxon>Anisoptera</taxon>
        <taxon>Libelluloidea</taxon>
        <taxon>Libellulidae</taxon>
        <taxon>Ladona</taxon>
    </lineage>
</organism>
<evidence type="ECO:0000256" key="7">
    <source>
        <dbReference type="ARBA" id="ARBA00070744"/>
    </source>
</evidence>
<keyword evidence="3" id="KW-0963">Cytoplasm</keyword>
<comment type="caution">
    <text evidence="9">The sequence shown here is derived from an EMBL/GenBank/DDBJ whole genome shotgun (WGS) entry which is preliminary data.</text>
</comment>
<evidence type="ECO:0000256" key="6">
    <source>
        <dbReference type="ARBA" id="ARBA00023242"/>
    </source>
</evidence>
<evidence type="ECO:0000256" key="1">
    <source>
        <dbReference type="ARBA" id="ARBA00004123"/>
    </source>
</evidence>
<dbReference type="GO" id="GO:0000407">
    <property type="term" value="C:phagophore assembly site"/>
    <property type="evidence" value="ECO:0007669"/>
    <property type="project" value="TreeGrafter"/>
</dbReference>
<evidence type="ECO:0000313" key="9">
    <source>
        <dbReference type="EMBL" id="KAG8224810.1"/>
    </source>
</evidence>
<evidence type="ECO:0000256" key="5">
    <source>
        <dbReference type="ARBA" id="ARBA00022859"/>
    </source>
</evidence>
<evidence type="ECO:0000313" key="10">
    <source>
        <dbReference type="Proteomes" id="UP000792457"/>
    </source>
</evidence>
<sequence length="238" mass="26435">MDVDDVEQSLLQQFSCMGTTDKDVLISQLQKIVGNQLNETTASFFLDMNNWNLQAAVCSYFDFESPNKLPSMAFVEDVTIGEGESVPPCTRFTKTWRIQNSGEESWPPGCCLRFTHGDQLCAPDRVLVESLEPKHCTDVSVEMVSPQEAGIYQSKWRMSTATGTFFGEIIWVILTVAEGGTLALTQQLCHLSELGSQPRNEETSLNPFGTLNRTSVLTTLSPFQEPVQQQDGDSNMTC</sequence>
<dbReference type="Pfam" id="PF14555">
    <property type="entry name" value="UBA_4"/>
    <property type="match status" value="1"/>
</dbReference>
<dbReference type="PANTHER" id="PTHR20930:SF0">
    <property type="entry name" value="PROTEIN ILRUN"/>
    <property type="match status" value="1"/>
</dbReference>
<dbReference type="PANTHER" id="PTHR20930">
    <property type="entry name" value="OVARIAN CARCINOMA ANTIGEN CA125-RELATED"/>
    <property type="match status" value="1"/>
</dbReference>
<dbReference type="EMBL" id="KZ308212">
    <property type="protein sequence ID" value="KAG8224810.1"/>
    <property type="molecule type" value="Genomic_DNA"/>
</dbReference>
<dbReference type="InterPro" id="IPR009060">
    <property type="entry name" value="UBA-like_sf"/>
</dbReference>
<dbReference type="CDD" id="cd14947">
    <property type="entry name" value="NBR1_like"/>
    <property type="match status" value="1"/>
</dbReference>
<comment type="subcellular location">
    <subcellularLocation>
        <location evidence="2">Cytoplasm</location>
    </subcellularLocation>
    <subcellularLocation>
        <location evidence="1">Nucleus</location>
    </subcellularLocation>
</comment>
<dbReference type="InterPro" id="IPR013783">
    <property type="entry name" value="Ig-like_fold"/>
</dbReference>
<proteinExistence type="predicted"/>